<sequence>MKIIRFTCSDDNYPLNVPIPAKKNIPQWYKDGETFYVTKNSDSSSAGLKTCIPFLDVITAGYFLITPFDIFIGKKEDGSLSIEWNAPDSWKDFINQRPYESGKTMPRPSGHLEGHFVWSNKWSWKTPRGYSTIVTHPYNRFDLPFTTMSGFMDSDKVFVNGNIPFFLKEGFYGVIPQGTPYAQVIPVKRKHWKFVNSPENYDLIKKQSLKINSEKAYYKKRAWIRKEYS</sequence>
<proteinExistence type="predicted"/>
<reference evidence="1" key="1">
    <citation type="submission" date="2020-05" db="EMBL/GenBank/DDBJ databases">
        <authorList>
            <person name="Chiriac C."/>
            <person name="Salcher M."/>
            <person name="Ghai R."/>
            <person name="Kavagutti S V."/>
        </authorList>
    </citation>
    <scope>NUCLEOTIDE SEQUENCE</scope>
</reference>
<organism evidence="1">
    <name type="scientific">uncultured Caudovirales phage</name>
    <dbReference type="NCBI Taxonomy" id="2100421"/>
    <lineage>
        <taxon>Viruses</taxon>
        <taxon>Duplodnaviria</taxon>
        <taxon>Heunggongvirae</taxon>
        <taxon>Uroviricota</taxon>
        <taxon>Caudoviricetes</taxon>
        <taxon>Peduoviridae</taxon>
        <taxon>Maltschvirus</taxon>
        <taxon>Maltschvirus maltsch</taxon>
    </lineage>
</organism>
<gene>
    <name evidence="1" type="ORF">UFOVP359_118</name>
</gene>
<evidence type="ECO:0000313" key="1">
    <source>
        <dbReference type="EMBL" id="CAB5221886.1"/>
    </source>
</evidence>
<dbReference type="EMBL" id="LR798295">
    <property type="protein sequence ID" value="CAB5221886.1"/>
    <property type="molecule type" value="Genomic_DNA"/>
</dbReference>
<accession>A0A6J7WV93</accession>
<name>A0A6J7WV93_9CAUD</name>
<protein>
    <submittedName>
        <fullName evidence="1">Uncharacterized protein</fullName>
    </submittedName>
</protein>